<evidence type="ECO:0000313" key="3">
    <source>
        <dbReference type="Proteomes" id="UP000663880"/>
    </source>
</evidence>
<dbReference type="Proteomes" id="UP000663880">
    <property type="component" value="Unassembled WGS sequence"/>
</dbReference>
<name>A0A821KZK0_9NEOP</name>
<accession>A0A821KZK0</accession>
<proteinExistence type="predicted"/>
<evidence type="ECO:0000256" key="1">
    <source>
        <dbReference type="SAM" id="SignalP"/>
    </source>
</evidence>
<dbReference type="AlphaFoldDB" id="A0A821KZK0"/>
<feature type="chain" id="PRO_5032395453" evidence="1">
    <location>
        <begin position="26"/>
        <end position="218"/>
    </location>
</feature>
<gene>
    <name evidence="2" type="ORF">PMACD_LOCUS104</name>
</gene>
<dbReference type="OrthoDB" id="10375072at2759"/>
<comment type="caution">
    <text evidence="2">The sequence shown here is derived from an EMBL/GenBank/DDBJ whole genome shotgun (WGS) entry which is preliminary data.</text>
</comment>
<organism evidence="2 3">
    <name type="scientific">Pieris macdunnoughi</name>
    <dbReference type="NCBI Taxonomy" id="345717"/>
    <lineage>
        <taxon>Eukaryota</taxon>
        <taxon>Metazoa</taxon>
        <taxon>Ecdysozoa</taxon>
        <taxon>Arthropoda</taxon>
        <taxon>Hexapoda</taxon>
        <taxon>Insecta</taxon>
        <taxon>Pterygota</taxon>
        <taxon>Neoptera</taxon>
        <taxon>Endopterygota</taxon>
        <taxon>Lepidoptera</taxon>
        <taxon>Glossata</taxon>
        <taxon>Ditrysia</taxon>
        <taxon>Papilionoidea</taxon>
        <taxon>Pieridae</taxon>
        <taxon>Pierinae</taxon>
        <taxon>Pieris</taxon>
    </lineage>
</organism>
<evidence type="ECO:0000313" key="2">
    <source>
        <dbReference type="EMBL" id="CAF4742318.1"/>
    </source>
</evidence>
<feature type="signal peptide" evidence="1">
    <location>
        <begin position="1"/>
        <end position="25"/>
    </location>
</feature>
<dbReference type="EMBL" id="CAJOBZ010000001">
    <property type="protein sequence ID" value="CAF4742318.1"/>
    <property type="molecule type" value="Genomic_DNA"/>
</dbReference>
<keyword evidence="1" id="KW-0732">Signal</keyword>
<reference evidence="2" key="1">
    <citation type="submission" date="2021-02" db="EMBL/GenBank/DDBJ databases">
        <authorList>
            <person name="Steward A R."/>
        </authorList>
    </citation>
    <scope>NUCLEOTIDE SEQUENCE</scope>
</reference>
<sequence>MIFHVAFVVTTFILINNIICELSNSKNDNNIWDNYYFRTNADDEVDFQNGVVFKAKMKDDEDEDLKKSYLTRYEYLEAKKSKRDSIREAPIVKRYVIKDKNGKKEQVMIRYFNDKRNSVIDDKNKLIEDSPLIIRYYKDVNDERVVKPTLNQIVPMNANLRGKKDKMEKEKLFFPIPFIIAKIGWLALEGVILGAIAKGVDEGVEAIKREVGKKNYKL</sequence>
<protein>
    <submittedName>
        <fullName evidence="2">Uncharacterized protein</fullName>
    </submittedName>
</protein>
<keyword evidence="3" id="KW-1185">Reference proteome</keyword>